<dbReference type="OrthoDB" id="7348506at2"/>
<protein>
    <submittedName>
        <fullName evidence="2">Flagellar biosynthesis protein FlgP</fullName>
    </submittedName>
</protein>
<sequence length="152" mass="17326">MMRYLMLAGGLFLTTACSSVMERHVEYGTVQPDEFPKLTAVGYAPVALQRGASEQERVLQAMRASRLEAYRELVEQVQGVQLNGETRVQDMMLQSDSFRTQVSGLIRGAEVVRSYPVGDEYYATELKLDFEQVHQLYVSTARPTRVQKIMYY</sequence>
<comment type="caution">
    <text evidence="2">The sequence shown here is derived from an EMBL/GenBank/DDBJ whole genome shotgun (WGS) entry which is preliminary data.</text>
</comment>
<keyword evidence="3" id="KW-1185">Reference proteome</keyword>
<evidence type="ECO:0000313" key="3">
    <source>
        <dbReference type="Proteomes" id="UP000288293"/>
    </source>
</evidence>
<dbReference type="EMBL" id="PIPL01000001">
    <property type="protein sequence ID" value="RUO26406.1"/>
    <property type="molecule type" value="Genomic_DNA"/>
</dbReference>
<dbReference type="AlphaFoldDB" id="A0A432W8V0"/>
<evidence type="ECO:0000313" key="2">
    <source>
        <dbReference type="EMBL" id="RUO26406.1"/>
    </source>
</evidence>
<organism evidence="2 3">
    <name type="scientific">Aliidiomarina minuta</name>
    <dbReference type="NCBI Taxonomy" id="880057"/>
    <lineage>
        <taxon>Bacteria</taxon>
        <taxon>Pseudomonadati</taxon>
        <taxon>Pseudomonadota</taxon>
        <taxon>Gammaproteobacteria</taxon>
        <taxon>Alteromonadales</taxon>
        <taxon>Idiomarinaceae</taxon>
        <taxon>Aliidiomarina</taxon>
    </lineage>
</organism>
<dbReference type="PROSITE" id="PS51257">
    <property type="entry name" value="PROKAR_LIPOPROTEIN"/>
    <property type="match status" value="1"/>
</dbReference>
<dbReference type="RefSeq" id="WP_126803217.1">
    <property type="nucleotide sequence ID" value="NZ_PIPL01000001.1"/>
</dbReference>
<keyword evidence="2" id="KW-0966">Cell projection</keyword>
<evidence type="ECO:0000259" key="1">
    <source>
        <dbReference type="Pfam" id="PF02169"/>
    </source>
</evidence>
<name>A0A432W8V0_9GAMM</name>
<keyword evidence="2" id="KW-0969">Cilium</keyword>
<feature type="domain" description="Lipoprotein LPP20-like" evidence="1">
    <location>
        <begin position="45"/>
        <end position="123"/>
    </location>
</feature>
<dbReference type="InterPro" id="IPR007293">
    <property type="entry name" value="FlgP"/>
</dbReference>
<reference evidence="2 3" key="1">
    <citation type="journal article" date="2011" name="Front. Microbiol.">
        <title>Genomic signatures of strain selection and enhancement in Bacillus atrophaeus var. globigii, a historical biowarfare simulant.</title>
        <authorList>
            <person name="Gibbons H.S."/>
            <person name="Broomall S.M."/>
            <person name="McNew L.A."/>
            <person name="Daligault H."/>
            <person name="Chapman C."/>
            <person name="Bruce D."/>
            <person name="Karavis M."/>
            <person name="Krepps M."/>
            <person name="McGregor P.A."/>
            <person name="Hong C."/>
            <person name="Park K.H."/>
            <person name="Akmal A."/>
            <person name="Feldman A."/>
            <person name="Lin J.S."/>
            <person name="Chang W.E."/>
            <person name="Higgs B.W."/>
            <person name="Demirev P."/>
            <person name="Lindquist J."/>
            <person name="Liem A."/>
            <person name="Fochler E."/>
            <person name="Read T.D."/>
            <person name="Tapia R."/>
            <person name="Johnson S."/>
            <person name="Bishop-Lilly K.A."/>
            <person name="Detter C."/>
            <person name="Han C."/>
            <person name="Sozhamannan S."/>
            <person name="Rosenzweig C.N."/>
            <person name="Skowronski E.W."/>
        </authorList>
    </citation>
    <scope>NUCLEOTIDE SEQUENCE [LARGE SCALE GENOMIC DNA]</scope>
    <source>
        <strain evidence="2 3">MLST1</strain>
    </source>
</reference>
<dbReference type="Proteomes" id="UP000288293">
    <property type="component" value="Unassembled WGS sequence"/>
</dbReference>
<proteinExistence type="predicted"/>
<accession>A0A432W8V0</accession>
<dbReference type="Pfam" id="PF02169">
    <property type="entry name" value="LPP20"/>
    <property type="match status" value="1"/>
</dbReference>
<keyword evidence="2" id="KW-0282">Flagellum</keyword>
<dbReference type="InterPro" id="IPR024952">
    <property type="entry name" value="LPP20-like_dom"/>
</dbReference>
<dbReference type="PIRSF" id="PIRSF028687">
    <property type="entry name" value="UCP028687"/>
    <property type="match status" value="1"/>
</dbReference>
<gene>
    <name evidence="2" type="ORF">CWE09_06780</name>
</gene>